<keyword evidence="3" id="KW-1185">Reference proteome</keyword>
<dbReference type="EMBL" id="JAUSUZ010000001">
    <property type="protein sequence ID" value="MDQ0370710.1"/>
    <property type="molecule type" value="Genomic_DNA"/>
</dbReference>
<keyword evidence="1" id="KW-0472">Membrane</keyword>
<organism evidence="2 3">
    <name type="scientific">Catenuloplanes indicus</name>
    <dbReference type="NCBI Taxonomy" id="137267"/>
    <lineage>
        <taxon>Bacteria</taxon>
        <taxon>Bacillati</taxon>
        <taxon>Actinomycetota</taxon>
        <taxon>Actinomycetes</taxon>
        <taxon>Micromonosporales</taxon>
        <taxon>Micromonosporaceae</taxon>
        <taxon>Catenuloplanes</taxon>
    </lineage>
</organism>
<reference evidence="2 3" key="1">
    <citation type="submission" date="2023-07" db="EMBL/GenBank/DDBJ databases">
        <title>Sequencing the genomes of 1000 actinobacteria strains.</title>
        <authorList>
            <person name="Klenk H.-P."/>
        </authorList>
    </citation>
    <scope>NUCLEOTIDE SEQUENCE [LARGE SCALE GENOMIC DNA]</scope>
    <source>
        <strain evidence="2 3">DSM 44709</strain>
    </source>
</reference>
<evidence type="ECO:0000313" key="3">
    <source>
        <dbReference type="Proteomes" id="UP001240236"/>
    </source>
</evidence>
<sequence length="117" mass="12213">MRPSEAGTGEPVREGEVVGELTIIRAAAPRAGLIEFLDNRWRFAETSDANAKRAILILISTLVSVALALIMLLALLTGVGMLLVAFAGHVPAALLALVPLLGAGTGVVAVNVYRRRG</sequence>
<feature type="transmembrane region" description="Helical" evidence="1">
    <location>
        <begin position="92"/>
        <end position="113"/>
    </location>
</feature>
<name>A0AAE4B0U4_9ACTN</name>
<accession>A0AAE4B0U4</accession>
<protein>
    <submittedName>
        <fullName evidence="2">Uncharacterized protein</fullName>
    </submittedName>
</protein>
<dbReference type="AlphaFoldDB" id="A0AAE4B0U4"/>
<dbReference type="RefSeq" id="WP_307246891.1">
    <property type="nucleotide sequence ID" value="NZ_JAUSUZ010000001.1"/>
</dbReference>
<gene>
    <name evidence="2" type="ORF">J2S42_007379</name>
</gene>
<comment type="caution">
    <text evidence="2">The sequence shown here is derived from an EMBL/GenBank/DDBJ whole genome shotgun (WGS) entry which is preliminary data.</text>
</comment>
<evidence type="ECO:0000256" key="1">
    <source>
        <dbReference type="SAM" id="Phobius"/>
    </source>
</evidence>
<keyword evidence="1" id="KW-0812">Transmembrane</keyword>
<feature type="transmembrane region" description="Helical" evidence="1">
    <location>
        <begin position="55"/>
        <end position="86"/>
    </location>
</feature>
<keyword evidence="1" id="KW-1133">Transmembrane helix</keyword>
<proteinExistence type="predicted"/>
<dbReference type="Proteomes" id="UP001240236">
    <property type="component" value="Unassembled WGS sequence"/>
</dbReference>
<evidence type="ECO:0000313" key="2">
    <source>
        <dbReference type="EMBL" id="MDQ0370710.1"/>
    </source>
</evidence>